<dbReference type="PANTHER" id="PTHR14540">
    <property type="entry name" value="INTEGRATOR COMPLEX SUBUNIT 15"/>
    <property type="match status" value="1"/>
</dbReference>
<sequence length="351" mass="39259">MSKILRKLSYLAFPECSRQALQYLTTCVTSANAHDVSIPGLDGADHAAEVCHEYILFNSGGRRGGIQKLNSIQELNLLEMISTCLDQAPQSSRYRIFVIIFGGSPDPQKINLFTKLVSMALSLSVGSVLDCAALWMQEHGCHSKAVCDLSHKLVEDYCILFTDVSKTFQKLPTVSALFTCNFITAVTSIYPFNGNIFQRPPPLGLLQYITNWISSDPCLCFESVRLIRIQANFSCPLSGLVQWCILGHLVMESRHSSSSNFSDSDRSKTIDILSKLHFGVLQSLQAYRSMELNQELFTMSQFVSLSQTLMQIVEKEEFQNKDSLNMLVERIGQMIQVAILTKSLKVNGKFL</sequence>
<organism evidence="1 2">
    <name type="scientific">Pinctada imbricata</name>
    <name type="common">Atlantic pearl-oyster</name>
    <name type="synonym">Pinctada martensii</name>
    <dbReference type="NCBI Taxonomy" id="66713"/>
    <lineage>
        <taxon>Eukaryota</taxon>
        <taxon>Metazoa</taxon>
        <taxon>Spiralia</taxon>
        <taxon>Lophotrochozoa</taxon>
        <taxon>Mollusca</taxon>
        <taxon>Bivalvia</taxon>
        <taxon>Autobranchia</taxon>
        <taxon>Pteriomorphia</taxon>
        <taxon>Pterioida</taxon>
        <taxon>Pterioidea</taxon>
        <taxon>Pteriidae</taxon>
        <taxon>Pinctada</taxon>
    </lineage>
</organism>
<dbReference type="PANTHER" id="PTHR14540:SF2">
    <property type="entry name" value="INTEGRATOR COMPLEX SUBUNIT 15"/>
    <property type="match status" value="1"/>
</dbReference>
<accession>A0AA89C279</accession>
<gene>
    <name evidence="1" type="ORF">FSP39_021248</name>
</gene>
<keyword evidence="2" id="KW-1185">Reference proteome</keyword>
<reference evidence="1" key="1">
    <citation type="submission" date="2019-08" db="EMBL/GenBank/DDBJ databases">
        <title>The improved chromosome-level genome for the pearl oyster Pinctada fucata martensii using PacBio sequencing and Hi-C.</title>
        <authorList>
            <person name="Zheng Z."/>
        </authorList>
    </citation>
    <scope>NUCLEOTIDE SEQUENCE</scope>
    <source>
        <strain evidence="1">ZZ-2019</strain>
        <tissue evidence="1">Adductor muscle</tissue>
    </source>
</reference>
<comment type="caution">
    <text evidence="1">The sequence shown here is derived from an EMBL/GenBank/DDBJ whole genome shotgun (WGS) entry which is preliminary data.</text>
</comment>
<proteinExistence type="predicted"/>
<dbReference type="Pfam" id="PF14964">
    <property type="entry name" value="INTS15"/>
    <property type="match status" value="1"/>
</dbReference>
<dbReference type="AlphaFoldDB" id="A0AA89C279"/>
<evidence type="ECO:0000313" key="2">
    <source>
        <dbReference type="Proteomes" id="UP001186944"/>
    </source>
</evidence>
<protein>
    <submittedName>
        <fullName evidence="1">Uncharacterized protein</fullName>
    </submittedName>
</protein>
<evidence type="ECO:0000313" key="1">
    <source>
        <dbReference type="EMBL" id="KAK3091617.1"/>
    </source>
</evidence>
<dbReference type="Proteomes" id="UP001186944">
    <property type="component" value="Unassembled WGS sequence"/>
</dbReference>
<dbReference type="InterPro" id="IPR027844">
    <property type="entry name" value="INTS15"/>
</dbReference>
<name>A0AA89C279_PINIB</name>
<dbReference type="EMBL" id="VSWD01000010">
    <property type="protein sequence ID" value="KAK3091617.1"/>
    <property type="molecule type" value="Genomic_DNA"/>
</dbReference>